<proteinExistence type="predicted"/>
<evidence type="ECO:0000313" key="1">
    <source>
        <dbReference type="EMBL" id="OMF47296.1"/>
    </source>
</evidence>
<reference evidence="1 2" key="1">
    <citation type="submission" date="2016-11" db="EMBL/GenBank/DDBJ databases">
        <title>Paenibacillus species isolates.</title>
        <authorList>
            <person name="Beno S.M."/>
        </authorList>
    </citation>
    <scope>NUCLEOTIDE SEQUENCE [LARGE SCALE GENOMIC DNA]</scope>
    <source>
        <strain evidence="1 2">FSL R5-0378</strain>
    </source>
</reference>
<gene>
    <name evidence="1" type="ORF">BK138_32180</name>
</gene>
<dbReference type="RefSeq" id="WP_076176354.1">
    <property type="nucleotide sequence ID" value="NZ_MRTP01000018.1"/>
</dbReference>
<protein>
    <submittedName>
        <fullName evidence="1">Uncharacterized protein</fullName>
    </submittedName>
</protein>
<keyword evidence="2" id="KW-1185">Reference proteome</keyword>
<dbReference type="Proteomes" id="UP000187172">
    <property type="component" value="Unassembled WGS sequence"/>
</dbReference>
<organism evidence="1 2">
    <name type="scientific">Paenibacillus rhizosphaerae</name>
    <dbReference type="NCBI Taxonomy" id="297318"/>
    <lineage>
        <taxon>Bacteria</taxon>
        <taxon>Bacillati</taxon>
        <taxon>Bacillota</taxon>
        <taxon>Bacilli</taxon>
        <taxon>Bacillales</taxon>
        <taxon>Paenibacillaceae</taxon>
        <taxon>Paenibacillus</taxon>
    </lineage>
</organism>
<evidence type="ECO:0000313" key="2">
    <source>
        <dbReference type="Proteomes" id="UP000187172"/>
    </source>
</evidence>
<dbReference type="AlphaFoldDB" id="A0A1R1E647"/>
<sequence length="107" mass="12377">MVNFNRARASVGLSNFVLYYEDYRRYFDQPTASNKEQLARKLLISNPKASSIDAQVTRINYTTIIFSNKWEMEMLKSAINSSHPSMTAAIKTKARELLKSLYSKEHH</sequence>
<name>A0A1R1E647_9BACL</name>
<comment type="caution">
    <text evidence="1">The sequence shown here is derived from an EMBL/GenBank/DDBJ whole genome shotgun (WGS) entry which is preliminary data.</text>
</comment>
<accession>A0A1R1E647</accession>
<dbReference type="EMBL" id="MRTP01000018">
    <property type="protein sequence ID" value="OMF47296.1"/>
    <property type="molecule type" value="Genomic_DNA"/>
</dbReference>